<feature type="signal peptide" evidence="1">
    <location>
        <begin position="1"/>
        <end position="16"/>
    </location>
</feature>
<evidence type="ECO:0000313" key="2">
    <source>
        <dbReference type="EMBL" id="PIO63813.1"/>
    </source>
</evidence>
<feature type="chain" id="PRO_5013668280" description="C-type lectin domain-containing protein" evidence="1">
    <location>
        <begin position="17"/>
        <end position="77"/>
    </location>
</feature>
<gene>
    <name evidence="2" type="ORF">TELCIR_14575</name>
</gene>
<reference evidence="2 3" key="1">
    <citation type="submission" date="2015-09" db="EMBL/GenBank/DDBJ databases">
        <title>Draft genome of the parasitic nematode Teladorsagia circumcincta isolate WARC Sus (inbred).</title>
        <authorList>
            <person name="Mitreva M."/>
        </authorList>
    </citation>
    <scope>NUCLEOTIDE SEQUENCE [LARGE SCALE GENOMIC DNA]</scope>
    <source>
        <strain evidence="2 3">S</strain>
    </source>
</reference>
<dbReference type="InterPro" id="IPR016187">
    <property type="entry name" value="CTDL_fold"/>
</dbReference>
<keyword evidence="1" id="KW-0732">Signal</keyword>
<protein>
    <recommendedName>
        <fullName evidence="4">C-type lectin domain-containing protein</fullName>
    </recommendedName>
</protein>
<keyword evidence="3" id="KW-1185">Reference proteome</keyword>
<dbReference type="Gene3D" id="3.10.100.10">
    <property type="entry name" value="Mannose-Binding Protein A, subunit A"/>
    <property type="match status" value="1"/>
</dbReference>
<dbReference type="EMBL" id="KZ350500">
    <property type="protein sequence ID" value="PIO63813.1"/>
    <property type="molecule type" value="Genomic_DNA"/>
</dbReference>
<dbReference type="OrthoDB" id="7357196at2759"/>
<dbReference type="AlphaFoldDB" id="A0A2G9U0Q4"/>
<evidence type="ECO:0000256" key="1">
    <source>
        <dbReference type="SAM" id="SignalP"/>
    </source>
</evidence>
<accession>A0A2G9U0Q4</accession>
<evidence type="ECO:0008006" key="4">
    <source>
        <dbReference type="Google" id="ProtNLM"/>
    </source>
</evidence>
<sequence>MLPLFILLISWHISSGDKCTEWTKGPQKTCYKLCLNPTPFHFAEHECKKYGGRLASIHDKSENDFVFDGNFPSSLSK</sequence>
<organism evidence="2 3">
    <name type="scientific">Teladorsagia circumcincta</name>
    <name type="common">Brown stomach worm</name>
    <name type="synonym">Ostertagia circumcincta</name>
    <dbReference type="NCBI Taxonomy" id="45464"/>
    <lineage>
        <taxon>Eukaryota</taxon>
        <taxon>Metazoa</taxon>
        <taxon>Ecdysozoa</taxon>
        <taxon>Nematoda</taxon>
        <taxon>Chromadorea</taxon>
        <taxon>Rhabditida</taxon>
        <taxon>Rhabditina</taxon>
        <taxon>Rhabditomorpha</taxon>
        <taxon>Strongyloidea</taxon>
        <taxon>Trichostrongylidae</taxon>
        <taxon>Teladorsagia</taxon>
    </lineage>
</organism>
<dbReference type="SUPFAM" id="SSF56436">
    <property type="entry name" value="C-type lectin-like"/>
    <property type="match status" value="1"/>
</dbReference>
<proteinExistence type="predicted"/>
<dbReference type="CDD" id="cd00037">
    <property type="entry name" value="CLECT"/>
    <property type="match status" value="1"/>
</dbReference>
<name>A0A2G9U0Q4_TELCI</name>
<evidence type="ECO:0000313" key="3">
    <source>
        <dbReference type="Proteomes" id="UP000230423"/>
    </source>
</evidence>
<dbReference type="InterPro" id="IPR016186">
    <property type="entry name" value="C-type_lectin-like/link_sf"/>
</dbReference>
<dbReference type="Proteomes" id="UP000230423">
    <property type="component" value="Unassembled WGS sequence"/>
</dbReference>